<dbReference type="InParanoid" id="M1DY46"/>
<dbReference type="HOGENOM" id="CLU_1868751_0_0_1"/>
<protein>
    <submittedName>
        <fullName evidence="1">Polyprotein protein</fullName>
    </submittedName>
</protein>
<dbReference type="EnsemblPlants" id="PGSC0003DMT400096296">
    <property type="protein sequence ID" value="PGSC0003DMT400096296"/>
    <property type="gene ID" value="PGSC0003DMG400045867"/>
</dbReference>
<organism evidence="1 2">
    <name type="scientific">Solanum tuberosum</name>
    <name type="common">Potato</name>
    <dbReference type="NCBI Taxonomy" id="4113"/>
    <lineage>
        <taxon>Eukaryota</taxon>
        <taxon>Viridiplantae</taxon>
        <taxon>Streptophyta</taxon>
        <taxon>Embryophyta</taxon>
        <taxon>Tracheophyta</taxon>
        <taxon>Spermatophyta</taxon>
        <taxon>Magnoliopsida</taxon>
        <taxon>eudicotyledons</taxon>
        <taxon>Gunneridae</taxon>
        <taxon>Pentapetalae</taxon>
        <taxon>asterids</taxon>
        <taxon>lamiids</taxon>
        <taxon>Solanales</taxon>
        <taxon>Solanaceae</taxon>
        <taxon>Solanoideae</taxon>
        <taxon>Solaneae</taxon>
        <taxon>Solanum</taxon>
    </lineage>
</organism>
<dbReference type="Gramene" id="PGSC0003DMT400096296">
    <property type="protein sequence ID" value="PGSC0003DMT400096296"/>
    <property type="gene ID" value="PGSC0003DMG400045867"/>
</dbReference>
<evidence type="ECO:0000313" key="2">
    <source>
        <dbReference type="Proteomes" id="UP000011115"/>
    </source>
</evidence>
<dbReference type="Proteomes" id="UP000011115">
    <property type="component" value="Unassembled WGS sequence"/>
</dbReference>
<sequence>MNMQSMIQTSLSETSLDAPSTINVPAEVTPACESRQGESSEVTVLKNEVADLRNDVDYLKSTDFSSLIGKVDDLDAPEILVTTRDVRRDATADEVSNIEMDEEQIVKHNDETIESREESIFRDFPDLVKMVVQPIIQ</sequence>
<dbReference type="PaxDb" id="4113-PGSC0003DMT400096296"/>
<reference evidence="2" key="1">
    <citation type="journal article" date="2011" name="Nature">
        <title>Genome sequence and analysis of the tuber crop potato.</title>
        <authorList>
            <consortium name="The Potato Genome Sequencing Consortium"/>
        </authorList>
    </citation>
    <scope>NUCLEOTIDE SEQUENCE [LARGE SCALE GENOMIC DNA]</scope>
    <source>
        <strain evidence="2">cv. DM1-3 516 R44</strain>
    </source>
</reference>
<proteinExistence type="predicted"/>
<keyword evidence="2" id="KW-1185">Reference proteome</keyword>
<name>M1DY46_SOLTU</name>
<dbReference type="AlphaFoldDB" id="M1DY46"/>
<reference evidence="1" key="2">
    <citation type="submission" date="2015-06" db="UniProtKB">
        <authorList>
            <consortium name="EnsemblPlants"/>
        </authorList>
    </citation>
    <scope>IDENTIFICATION</scope>
    <source>
        <strain evidence="1">DM1-3 516 R44</strain>
    </source>
</reference>
<accession>M1DY46</accession>
<evidence type="ECO:0000313" key="1">
    <source>
        <dbReference type="EnsemblPlants" id="PGSC0003DMT400096296"/>
    </source>
</evidence>